<reference evidence="2 3" key="1">
    <citation type="submission" date="2016-07" db="EMBL/GenBank/DDBJ databases">
        <title>Complete genome sequences of Bordetella pseudohinzii.</title>
        <authorList>
            <person name="Spilker T."/>
            <person name="Darrah R."/>
            <person name="LiPuma J.J."/>
        </authorList>
    </citation>
    <scope>NUCLEOTIDE SEQUENCE [LARGE SCALE GENOMIC DNA]</scope>
    <source>
        <strain evidence="2 3">HI4681</strain>
    </source>
</reference>
<name>A0ABN4RS04_9BORD</name>
<evidence type="ECO:0000259" key="1">
    <source>
        <dbReference type="Pfam" id="PF06983"/>
    </source>
</evidence>
<organism evidence="2 3">
    <name type="scientific">Bordetella pseudohinzii</name>
    <dbReference type="NCBI Taxonomy" id="1331258"/>
    <lineage>
        <taxon>Bacteria</taxon>
        <taxon>Pseudomonadati</taxon>
        <taxon>Pseudomonadota</taxon>
        <taxon>Betaproteobacteria</taxon>
        <taxon>Burkholderiales</taxon>
        <taxon>Alcaligenaceae</taxon>
        <taxon>Bordetella</taxon>
    </lineage>
</organism>
<evidence type="ECO:0000313" key="3">
    <source>
        <dbReference type="Proteomes" id="UP000092950"/>
    </source>
</evidence>
<dbReference type="CDD" id="cd06588">
    <property type="entry name" value="PhnB_like"/>
    <property type="match status" value="1"/>
</dbReference>
<dbReference type="Pfam" id="PF06983">
    <property type="entry name" value="3-dmu-9_3-mt"/>
    <property type="match status" value="1"/>
</dbReference>
<gene>
    <name evidence="2" type="ORF">BBN53_09710</name>
</gene>
<dbReference type="EMBL" id="CP016440">
    <property type="protein sequence ID" value="ANY16149.1"/>
    <property type="molecule type" value="Genomic_DNA"/>
</dbReference>
<protein>
    <recommendedName>
        <fullName evidence="1">PhnB-like domain-containing protein</fullName>
    </recommendedName>
</protein>
<feature type="domain" description="PhnB-like" evidence="1">
    <location>
        <begin position="12"/>
        <end position="135"/>
    </location>
</feature>
<dbReference type="InterPro" id="IPR009725">
    <property type="entry name" value="3_dmu_93_MTrfase"/>
</dbReference>
<dbReference type="PIRSF" id="PIRSF021700">
    <property type="entry name" value="3_dmu_93_MTrfase"/>
    <property type="match status" value="1"/>
</dbReference>
<evidence type="ECO:0000313" key="2">
    <source>
        <dbReference type="EMBL" id="ANY16149.1"/>
    </source>
</evidence>
<accession>A0ABN4RS04</accession>
<dbReference type="Proteomes" id="UP000092950">
    <property type="component" value="Chromosome"/>
</dbReference>
<sequence>MDTTDRRLTMRAMPFLMFQGQAEEAMRFYVSLFPDGAVESIERCGANGPGAPGSIHQARFTVAGQRVMCIDSPTRHDFGFTPSFSLFVDCDDEAQLTRLAQALAERGATLMPLDNYGFSRKFTWVQDRFGVSWQLNLP</sequence>
<dbReference type="PANTHER" id="PTHR33990">
    <property type="entry name" value="PROTEIN YJDN-RELATED"/>
    <property type="match status" value="1"/>
</dbReference>
<dbReference type="Gene3D" id="3.30.720.100">
    <property type="match status" value="1"/>
</dbReference>
<dbReference type="PANTHER" id="PTHR33990:SF4">
    <property type="entry name" value="PHNB-LIKE DOMAIN-CONTAINING PROTEIN"/>
    <property type="match status" value="1"/>
</dbReference>
<dbReference type="InterPro" id="IPR029068">
    <property type="entry name" value="Glyas_Bleomycin-R_OHBP_Dase"/>
</dbReference>
<dbReference type="SUPFAM" id="SSF54593">
    <property type="entry name" value="Glyoxalase/Bleomycin resistance protein/Dihydroxybiphenyl dioxygenase"/>
    <property type="match status" value="1"/>
</dbReference>
<keyword evidence="3" id="KW-1185">Reference proteome</keyword>
<dbReference type="Gene3D" id="3.30.720.110">
    <property type="match status" value="1"/>
</dbReference>
<proteinExistence type="predicted"/>
<dbReference type="InterPro" id="IPR028973">
    <property type="entry name" value="PhnB-like"/>
</dbReference>